<dbReference type="OMA" id="QHVEKAN"/>
<dbReference type="PROSITE" id="PS50886">
    <property type="entry name" value="TRBD"/>
    <property type="match status" value="1"/>
</dbReference>
<dbReference type="Pfam" id="PF01588">
    <property type="entry name" value="tRNA_bind"/>
    <property type="match status" value="1"/>
</dbReference>
<feature type="region of interest" description="Disordered" evidence="4">
    <location>
        <begin position="51"/>
        <end position="87"/>
    </location>
</feature>
<dbReference type="EMBL" id="GL871083">
    <property type="protein sequence ID" value="EGC34787.1"/>
    <property type="molecule type" value="Genomic_DNA"/>
</dbReference>
<dbReference type="SUPFAM" id="SSF50249">
    <property type="entry name" value="Nucleic acid-binding proteins"/>
    <property type="match status" value="2"/>
</dbReference>
<dbReference type="InterPro" id="IPR012340">
    <property type="entry name" value="NA-bd_OB-fold"/>
</dbReference>
<dbReference type="KEGG" id="dpp:DICPUDRAFT_152967"/>
<protein>
    <recommendedName>
        <fullName evidence="5">tRNA-binding domain-containing protein</fullName>
    </recommendedName>
</protein>
<dbReference type="VEuPathDB" id="AmoebaDB:DICPUDRAFT_152967"/>
<dbReference type="OrthoDB" id="19141at2759"/>
<dbReference type="Proteomes" id="UP000001064">
    <property type="component" value="Unassembled WGS sequence"/>
</dbReference>
<dbReference type="PANTHER" id="PTHR11586:SF37">
    <property type="entry name" value="TRNA-BINDING DOMAIN-CONTAINING PROTEIN"/>
    <property type="match status" value="1"/>
</dbReference>
<keyword evidence="1 3" id="KW-0820">tRNA-binding</keyword>
<dbReference type="InterPro" id="IPR002547">
    <property type="entry name" value="tRNA-bd_dom"/>
</dbReference>
<reference evidence="7" key="1">
    <citation type="journal article" date="2011" name="Genome Biol.">
        <title>Comparative genomics of the social amoebae Dictyostelium discoideum and Dictyostelium purpureum.</title>
        <authorList>
            <consortium name="US DOE Joint Genome Institute (JGI-PGF)"/>
            <person name="Sucgang R."/>
            <person name="Kuo A."/>
            <person name="Tian X."/>
            <person name="Salerno W."/>
            <person name="Parikh A."/>
            <person name="Feasley C.L."/>
            <person name="Dalin E."/>
            <person name="Tu H."/>
            <person name="Huang E."/>
            <person name="Barry K."/>
            <person name="Lindquist E."/>
            <person name="Shapiro H."/>
            <person name="Bruce D."/>
            <person name="Schmutz J."/>
            <person name="Salamov A."/>
            <person name="Fey P."/>
            <person name="Gaudet P."/>
            <person name="Anjard C."/>
            <person name="Babu M.M."/>
            <person name="Basu S."/>
            <person name="Bushmanova Y."/>
            <person name="van der Wel H."/>
            <person name="Katoh-Kurasawa M."/>
            <person name="Dinh C."/>
            <person name="Coutinho P.M."/>
            <person name="Saito T."/>
            <person name="Elias M."/>
            <person name="Schaap P."/>
            <person name="Kay R.R."/>
            <person name="Henrissat B."/>
            <person name="Eichinger L."/>
            <person name="Rivero F."/>
            <person name="Putnam N.H."/>
            <person name="West C.M."/>
            <person name="Loomis W.F."/>
            <person name="Chisholm R.L."/>
            <person name="Shaulsky G."/>
            <person name="Strassmann J.E."/>
            <person name="Queller D.C."/>
            <person name="Kuspa A."/>
            <person name="Grigoriev I.V."/>
        </authorList>
    </citation>
    <scope>NUCLEOTIDE SEQUENCE [LARGE SCALE GENOMIC DNA]</scope>
    <source>
        <strain evidence="7">QSDP1</strain>
    </source>
</reference>
<evidence type="ECO:0000259" key="5">
    <source>
        <dbReference type="PROSITE" id="PS50886"/>
    </source>
</evidence>
<dbReference type="InterPro" id="IPR051270">
    <property type="entry name" value="Tyrosine-tRNA_ligase_regulator"/>
</dbReference>
<accession>F0ZMQ6</accession>
<sequence>MELPTTPEEIDIEDFFKVDLRVAKVIDAQHVEKANKLLKLTLDLGLKKVKPQPQVEQKSPEENINTTTTTEELKPTVESQVTESPVQPERDIRTVFSGIKAYYSPEQLIGKNVIYCANLKKRTMKFGVSEGMVLCASDEEGKKVLYTTTDDGSEPGMRVF</sequence>
<proteinExistence type="predicted"/>
<evidence type="ECO:0000256" key="3">
    <source>
        <dbReference type="PROSITE-ProRule" id="PRU00209"/>
    </source>
</evidence>
<dbReference type="GeneID" id="10499156"/>
<dbReference type="RefSeq" id="XP_003288702.1">
    <property type="nucleotide sequence ID" value="XM_003288654.1"/>
</dbReference>
<evidence type="ECO:0000313" key="7">
    <source>
        <dbReference type="Proteomes" id="UP000001064"/>
    </source>
</evidence>
<evidence type="ECO:0000256" key="2">
    <source>
        <dbReference type="ARBA" id="ARBA00022884"/>
    </source>
</evidence>
<evidence type="ECO:0000256" key="4">
    <source>
        <dbReference type="SAM" id="MobiDB-lite"/>
    </source>
</evidence>
<dbReference type="Gene3D" id="2.40.50.140">
    <property type="entry name" value="Nucleic acid-binding proteins"/>
    <property type="match status" value="1"/>
</dbReference>
<keyword evidence="2 3" id="KW-0694">RNA-binding</keyword>
<organism evidence="6 7">
    <name type="scientific">Dictyostelium purpureum</name>
    <name type="common">Slime mold</name>
    <dbReference type="NCBI Taxonomy" id="5786"/>
    <lineage>
        <taxon>Eukaryota</taxon>
        <taxon>Amoebozoa</taxon>
        <taxon>Evosea</taxon>
        <taxon>Eumycetozoa</taxon>
        <taxon>Dictyostelia</taxon>
        <taxon>Dictyosteliales</taxon>
        <taxon>Dictyosteliaceae</taxon>
        <taxon>Dictyostelium</taxon>
    </lineage>
</organism>
<name>F0ZMQ6_DICPU</name>
<evidence type="ECO:0000256" key="1">
    <source>
        <dbReference type="ARBA" id="ARBA00022555"/>
    </source>
</evidence>
<evidence type="ECO:0000313" key="6">
    <source>
        <dbReference type="EMBL" id="EGC34787.1"/>
    </source>
</evidence>
<gene>
    <name evidence="6" type="ORF">DICPUDRAFT_152967</name>
</gene>
<dbReference type="AlphaFoldDB" id="F0ZMQ6"/>
<feature type="compositionally biased region" description="Low complexity" evidence="4">
    <location>
        <begin position="51"/>
        <end position="70"/>
    </location>
</feature>
<feature type="domain" description="TRNA-binding" evidence="5">
    <location>
        <begin position="14"/>
        <end position="160"/>
    </location>
</feature>
<dbReference type="GO" id="GO:0000049">
    <property type="term" value="F:tRNA binding"/>
    <property type="evidence" value="ECO:0007669"/>
    <property type="project" value="UniProtKB-UniRule"/>
</dbReference>
<dbReference type="PANTHER" id="PTHR11586">
    <property type="entry name" value="TRNA-AMINOACYLATION COFACTOR ARC1 FAMILY MEMBER"/>
    <property type="match status" value="1"/>
</dbReference>
<dbReference type="InParanoid" id="F0ZMQ6"/>
<keyword evidence="7" id="KW-1185">Reference proteome</keyword>